<evidence type="ECO:0000256" key="3">
    <source>
        <dbReference type="PROSITE-ProRule" id="PRU00339"/>
    </source>
</evidence>
<evidence type="ECO:0000256" key="4">
    <source>
        <dbReference type="SAM" id="SignalP"/>
    </source>
</evidence>
<accession>A0A1H8CQ94</accession>
<feature type="signal peptide" evidence="4">
    <location>
        <begin position="1"/>
        <end position="22"/>
    </location>
</feature>
<proteinExistence type="predicted"/>
<dbReference type="PANTHER" id="PTHR44858:SF1">
    <property type="entry name" value="UDP-N-ACETYLGLUCOSAMINE--PEPTIDE N-ACETYLGLUCOSAMINYLTRANSFERASE SPINDLY-RELATED"/>
    <property type="match status" value="1"/>
</dbReference>
<evidence type="ECO:0000256" key="1">
    <source>
        <dbReference type="ARBA" id="ARBA00022737"/>
    </source>
</evidence>
<dbReference type="InterPro" id="IPR011990">
    <property type="entry name" value="TPR-like_helical_dom_sf"/>
</dbReference>
<feature type="repeat" description="TPR" evidence="3">
    <location>
        <begin position="349"/>
        <end position="382"/>
    </location>
</feature>
<sequence length="556" mass="64019">MTLSFKLIAFWLFIFGPLTAVALSPADTSSKKSPLQMEASGYRLNDYTLFLKDAITFFKQDSVDKGMELLSKTIKNIRSQRDVKRIMPYQGYEIISLIEDINSSNLSPAEKQLGKTFFKIVFTTQPGDKNSDNVWDGLLKNAPNTVFTQRLKLLTASLKGKSATGLELIRLLNNNPGLVSANIMKAEALFDQHKYKECITYCDKTIAAWPQYAHAYHVRAQCYNKLDKPENAVADYDKAIQFSPGYFIFYYDRADCLLDLEKYREAATDLRLTLRLRPNYNWTYYNLTRCYKNMNMPDSALYFINQHISQNTDDGDGYDLKGDIYCARNEYETAITLYTQAINLEPERRTFYADRGDAYYYSDKLDEAINDLQKAISIDKSYPFPYDRIGDCFYKKKQYETAITYHQKAIKVNPEYKYAYVGLNLSYTQSGKYQEAIDAAKKAVAIDSTYATALGNLGWSYYCAGKFDDCIKYSYKALKYQEDATYAMFNIALATLAKGEAEKAKQLYAGFLKTCKEKNYEIRDGATEDLRDLIKKKVRVEESKFIIEHIFEQKVQ</sequence>
<evidence type="ECO:0000313" key="6">
    <source>
        <dbReference type="Proteomes" id="UP000198942"/>
    </source>
</evidence>
<dbReference type="Pfam" id="PF13414">
    <property type="entry name" value="TPR_11"/>
    <property type="match status" value="1"/>
</dbReference>
<dbReference type="Pfam" id="PF13432">
    <property type="entry name" value="TPR_16"/>
    <property type="match status" value="1"/>
</dbReference>
<feature type="repeat" description="TPR" evidence="3">
    <location>
        <begin position="417"/>
        <end position="450"/>
    </location>
</feature>
<dbReference type="SMART" id="SM00028">
    <property type="entry name" value="TPR"/>
    <property type="match status" value="9"/>
</dbReference>
<reference evidence="6" key="1">
    <citation type="submission" date="2016-10" db="EMBL/GenBank/DDBJ databases">
        <authorList>
            <person name="Varghese N."/>
            <person name="Submissions S."/>
        </authorList>
    </citation>
    <scope>NUCLEOTIDE SEQUENCE [LARGE SCALE GENOMIC DNA]</scope>
    <source>
        <strain evidence="6">Gh-48</strain>
    </source>
</reference>
<dbReference type="Pfam" id="PF13181">
    <property type="entry name" value="TPR_8"/>
    <property type="match status" value="1"/>
</dbReference>
<dbReference type="OrthoDB" id="1523318at2"/>
<keyword evidence="6" id="KW-1185">Reference proteome</keyword>
<dbReference type="STRING" id="551995.SAMN05192574_10234"/>
<protein>
    <submittedName>
        <fullName evidence="5">Tetratricopeptide repeat-containing protein</fullName>
    </submittedName>
</protein>
<dbReference type="InterPro" id="IPR019734">
    <property type="entry name" value="TPR_rpt"/>
</dbReference>
<dbReference type="Proteomes" id="UP000198942">
    <property type="component" value="Unassembled WGS sequence"/>
</dbReference>
<feature type="chain" id="PRO_5011440093" evidence="4">
    <location>
        <begin position="23"/>
        <end position="556"/>
    </location>
</feature>
<feature type="repeat" description="TPR" evidence="3">
    <location>
        <begin position="213"/>
        <end position="246"/>
    </location>
</feature>
<dbReference type="Gene3D" id="1.25.40.10">
    <property type="entry name" value="Tetratricopeptide repeat domain"/>
    <property type="match status" value="3"/>
</dbReference>
<dbReference type="PANTHER" id="PTHR44858">
    <property type="entry name" value="TETRATRICOPEPTIDE REPEAT PROTEIN 6"/>
    <property type="match status" value="1"/>
</dbReference>
<feature type="repeat" description="TPR" evidence="3">
    <location>
        <begin position="383"/>
        <end position="416"/>
    </location>
</feature>
<keyword evidence="4" id="KW-0732">Signal</keyword>
<dbReference type="InterPro" id="IPR050498">
    <property type="entry name" value="Ycf3"/>
</dbReference>
<dbReference type="SUPFAM" id="SSF48452">
    <property type="entry name" value="TPR-like"/>
    <property type="match status" value="1"/>
</dbReference>
<evidence type="ECO:0000313" key="5">
    <source>
        <dbReference type="EMBL" id="SEM97062.1"/>
    </source>
</evidence>
<name>A0A1H8CQ94_9SPHI</name>
<dbReference type="AlphaFoldDB" id="A0A1H8CQ94"/>
<organism evidence="5 6">
    <name type="scientific">Mucilaginibacter gossypiicola</name>
    <dbReference type="NCBI Taxonomy" id="551995"/>
    <lineage>
        <taxon>Bacteria</taxon>
        <taxon>Pseudomonadati</taxon>
        <taxon>Bacteroidota</taxon>
        <taxon>Sphingobacteriia</taxon>
        <taxon>Sphingobacteriales</taxon>
        <taxon>Sphingobacteriaceae</taxon>
        <taxon>Mucilaginibacter</taxon>
    </lineage>
</organism>
<dbReference type="PROSITE" id="PS50005">
    <property type="entry name" value="TPR"/>
    <property type="match status" value="5"/>
</dbReference>
<feature type="repeat" description="TPR" evidence="3">
    <location>
        <begin position="315"/>
        <end position="348"/>
    </location>
</feature>
<gene>
    <name evidence="5" type="ORF">SAMN05192574_10234</name>
</gene>
<dbReference type="RefSeq" id="WP_091208733.1">
    <property type="nucleotide sequence ID" value="NZ_FOCL01000002.1"/>
</dbReference>
<keyword evidence="2 3" id="KW-0802">TPR repeat</keyword>
<evidence type="ECO:0000256" key="2">
    <source>
        <dbReference type="ARBA" id="ARBA00022803"/>
    </source>
</evidence>
<dbReference type="EMBL" id="FOCL01000002">
    <property type="protein sequence ID" value="SEM97062.1"/>
    <property type="molecule type" value="Genomic_DNA"/>
</dbReference>
<keyword evidence="1" id="KW-0677">Repeat</keyword>